<sequence>MTRMDLTRFWRALSRLRADRRGIGAVEFALIAPLLLCFYFVSMELSLGLEASKKVSRIGSMVADLVTQQPGKIAKADLEAIMQLGQAVIQPYNRSIPTIVVTGIQITNDATPKVQVAWSRQIVKGVYSMPFAVNSTTSVPDQLKIKGTFLVRVTSTLDYKPLITWSPSQKKTLGLTSAFDSISMGGTYYLRPRMSADISCDGC</sequence>
<protein>
    <submittedName>
        <fullName evidence="2">Pilus assembly protein</fullName>
    </submittedName>
</protein>
<keyword evidence="1" id="KW-1133">Transmembrane helix</keyword>
<gene>
    <name evidence="2" type="ORF">C7I85_21255</name>
</gene>
<dbReference type="Proteomes" id="UP000240653">
    <property type="component" value="Unassembled WGS sequence"/>
</dbReference>
<name>A0A2P7S5Z5_9HYPH</name>
<proteinExistence type="predicted"/>
<dbReference type="RefSeq" id="WP_106726030.1">
    <property type="nucleotide sequence ID" value="NZ_PXYL01000012.1"/>
</dbReference>
<organism evidence="2 3">
    <name type="scientific">Pseudaminobacter soli</name>
    <name type="common">ex Li et al. 2025</name>
    <dbReference type="NCBI Taxonomy" id="1295366"/>
    <lineage>
        <taxon>Bacteria</taxon>
        <taxon>Pseudomonadati</taxon>
        <taxon>Pseudomonadota</taxon>
        <taxon>Alphaproteobacteria</taxon>
        <taxon>Hyphomicrobiales</taxon>
        <taxon>Phyllobacteriaceae</taxon>
        <taxon>Pseudaminobacter</taxon>
    </lineage>
</organism>
<evidence type="ECO:0000313" key="2">
    <source>
        <dbReference type="EMBL" id="PSJ57898.1"/>
    </source>
</evidence>
<keyword evidence="1" id="KW-0812">Transmembrane</keyword>
<feature type="transmembrane region" description="Helical" evidence="1">
    <location>
        <begin position="21"/>
        <end position="41"/>
    </location>
</feature>
<reference evidence="2 3" key="1">
    <citation type="submission" date="2018-03" db="EMBL/GenBank/DDBJ databases">
        <title>The draft genome of Mesorhizobium soli JCM 19897.</title>
        <authorList>
            <person name="Li L."/>
            <person name="Liu L."/>
            <person name="Liang L."/>
            <person name="Wang T."/>
            <person name="Zhang X."/>
        </authorList>
    </citation>
    <scope>NUCLEOTIDE SEQUENCE [LARGE SCALE GENOMIC DNA]</scope>
    <source>
        <strain evidence="2 3">JCM 19897</strain>
    </source>
</reference>
<dbReference type="OrthoDB" id="7189296at2"/>
<evidence type="ECO:0000256" key="1">
    <source>
        <dbReference type="SAM" id="Phobius"/>
    </source>
</evidence>
<evidence type="ECO:0000313" key="3">
    <source>
        <dbReference type="Proteomes" id="UP000240653"/>
    </source>
</evidence>
<dbReference type="EMBL" id="PXYL01000012">
    <property type="protein sequence ID" value="PSJ57898.1"/>
    <property type="molecule type" value="Genomic_DNA"/>
</dbReference>
<comment type="caution">
    <text evidence="2">The sequence shown here is derived from an EMBL/GenBank/DDBJ whole genome shotgun (WGS) entry which is preliminary data.</text>
</comment>
<keyword evidence="1" id="KW-0472">Membrane</keyword>
<dbReference type="AlphaFoldDB" id="A0A2P7S5Z5"/>
<keyword evidence="3" id="KW-1185">Reference proteome</keyword>
<accession>A0A2P7S5Z5</accession>